<dbReference type="InterPro" id="IPR033916">
    <property type="entry name" value="ML_Npc2-like"/>
</dbReference>
<dbReference type="Proteomes" id="UP001154078">
    <property type="component" value="Chromosome 7"/>
</dbReference>
<dbReference type="AlphaFoldDB" id="A0A9P0FMB4"/>
<gene>
    <name evidence="8" type="ORF">MELIAE_LOCUS9774</name>
</gene>
<feature type="domain" description="MD-2-related lipid-recognition" evidence="7">
    <location>
        <begin position="21"/>
        <end position="149"/>
    </location>
</feature>
<dbReference type="PANTHER" id="PTHR11306:SF68">
    <property type="entry name" value="NPC INTRACELLULAR CHOLESTEROL TRANSPORTER 2"/>
    <property type="match status" value="1"/>
</dbReference>
<keyword evidence="3" id="KW-0964">Secreted</keyword>
<evidence type="ECO:0000313" key="8">
    <source>
        <dbReference type="EMBL" id="CAH0559902.1"/>
    </source>
</evidence>
<dbReference type="InterPro" id="IPR003172">
    <property type="entry name" value="ML_dom"/>
</dbReference>
<dbReference type="Gene3D" id="2.60.40.770">
    <property type="match status" value="1"/>
</dbReference>
<feature type="chain" id="PRO_5040196069" description="MD-2-related lipid-recognition domain-containing protein" evidence="6">
    <location>
        <begin position="20"/>
        <end position="154"/>
    </location>
</feature>
<dbReference type="GO" id="GO:0032367">
    <property type="term" value="P:intracellular cholesterol transport"/>
    <property type="evidence" value="ECO:0007669"/>
    <property type="project" value="InterPro"/>
</dbReference>
<evidence type="ECO:0000313" key="9">
    <source>
        <dbReference type="Proteomes" id="UP001154078"/>
    </source>
</evidence>
<evidence type="ECO:0000256" key="3">
    <source>
        <dbReference type="ARBA" id="ARBA00022525"/>
    </source>
</evidence>
<keyword evidence="9" id="KW-1185">Reference proteome</keyword>
<evidence type="ECO:0000256" key="6">
    <source>
        <dbReference type="SAM" id="SignalP"/>
    </source>
</evidence>
<evidence type="ECO:0000256" key="4">
    <source>
        <dbReference type="ARBA" id="ARBA00022729"/>
    </source>
</evidence>
<keyword evidence="4 6" id="KW-0732">Signal</keyword>
<dbReference type="GO" id="GO:0005576">
    <property type="term" value="C:extracellular region"/>
    <property type="evidence" value="ECO:0007669"/>
    <property type="project" value="UniProtKB-SubCell"/>
</dbReference>
<evidence type="ECO:0000256" key="1">
    <source>
        <dbReference type="ARBA" id="ARBA00004613"/>
    </source>
</evidence>
<dbReference type="OrthoDB" id="4937502at2759"/>
<accession>A0A9P0FMB4</accession>
<dbReference type="FunFam" id="2.60.40.770:FF:000001">
    <property type="entry name" value="NPC intracellular cholesterol transporter 2"/>
    <property type="match status" value="1"/>
</dbReference>
<comment type="subcellular location">
    <subcellularLocation>
        <location evidence="1">Secreted</location>
    </subcellularLocation>
</comment>
<organism evidence="8 9">
    <name type="scientific">Brassicogethes aeneus</name>
    <name type="common">Rape pollen beetle</name>
    <name type="synonym">Meligethes aeneus</name>
    <dbReference type="NCBI Taxonomy" id="1431903"/>
    <lineage>
        <taxon>Eukaryota</taxon>
        <taxon>Metazoa</taxon>
        <taxon>Ecdysozoa</taxon>
        <taxon>Arthropoda</taxon>
        <taxon>Hexapoda</taxon>
        <taxon>Insecta</taxon>
        <taxon>Pterygota</taxon>
        <taxon>Neoptera</taxon>
        <taxon>Endopterygota</taxon>
        <taxon>Coleoptera</taxon>
        <taxon>Polyphaga</taxon>
        <taxon>Cucujiformia</taxon>
        <taxon>Nitidulidae</taxon>
        <taxon>Meligethinae</taxon>
        <taxon>Brassicogethes</taxon>
    </lineage>
</organism>
<dbReference type="InterPro" id="IPR039670">
    <property type="entry name" value="NPC2-like"/>
</dbReference>
<evidence type="ECO:0000256" key="5">
    <source>
        <dbReference type="ARBA" id="ARBA00023157"/>
    </source>
</evidence>
<evidence type="ECO:0000259" key="7">
    <source>
        <dbReference type="SMART" id="SM00737"/>
    </source>
</evidence>
<evidence type="ECO:0000256" key="2">
    <source>
        <dbReference type="ARBA" id="ARBA00006370"/>
    </source>
</evidence>
<feature type="signal peptide" evidence="6">
    <location>
        <begin position="1"/>
        <end position="19"/>
    </location>
</feature>
<dbReference type="EMBL" id="OV121138">
    <property type="protein sequence ID" value="CAH0559902.1"/>
    <property type="molecule type" value="Genomic_DNA"/>
</dbReference>
<reference evidence="8" key="1">
    <citation type="submission" date="2021-12" db="EMBL/GenBank/DDBJ databases">
        <authorList>
            <person name="King R."/>
        </authorList>
    </citation>
    <scope>NUCLEOTIDE SEQUENCE</scope>
</reference>
<sequence>MIFKNSLILLLCLFGAVYGKFIQCEEEEGKSRIGEVIDVEVSGCQNTKYCPLIRGRNATITITFKANEDSDELKSVVHGEVLSVLVPFSLPNGNGCSESGVTCPVKSGQTYKYSTSLPVLSEYPKMKLRVKWQLQNKESSDFVCVFIFAQIKDA</sequence>
<dbReference type="InterPro" id="IPR014756">
    <property type="entry name" value="Ig_E-set"/>
</dbReference>
<dbReference type="Pfam" id="PF02221">
    <property type="entry name" value="E1_DerP2_DerF2"/>
    <property type="match status" value="1"/>
</dbReference>
<dbReference type="PANTHER" id="PTHR11306">
    <property type="entry name" value="NIEMANN PICK TYPE C2 PROTEIN NPC2-RELATED"/>
    <property type="match status" value="1"/>
</dbReference>
<dbReference type="CDD" id="cd00916">
    <property type="entry name" value="Npc2_like"/>
    <property type="match status" value="1"/>
</dbReference>
<protein>
    <recommendedName>
        <fullName evidence="7">MD-2-related lipid-recognition domain-containing protein</fullName>
    </recommendedName>
</protein>
<proteinExistence type="inferred from homology"/>
<comment type="similarity">
    <text evidence="2">Belongs to the NPC2 family.</text>
</comment>
<dbReference type="SMART" id="SM00737">
    <property type="entry name" value="ML"/>
    <property type="match status" value="1"/>
</dbReference>
<dbReference type="SUPFAM" id="SSF81296">
    <property type="entry name" value="E set domains"/>
    <property type="match status" value="1"/>
</dbReference>
<name>A0A9P0FMB4_BRAAE</name>
<keyword evidence="5" id="KW-1015">Disulfide bond</keyword>
<dbReference type="GO" id="GO:0032934">
    <property type="term" value="F:sterol binding"/>
    <property type="evidence" value="ECO:0007669"/>
    <property type="project" value="InterPro"/>
</dbReference>